<dbReference type="GO" id="GO:0030313">
    <property type="term" value="C:cell envelope"/>
    <property type="evidence" value="ECO:0007669"/>
    <property type="project" value="UniProtKB-SubCell"/>
</dbReference>
<keyword evidence="4" id="KW-0472">Membrane</keyword>
<dbReference type="AlphaFoldDB" id="A0A382VL67"/>
<keyword evidence="4" id="KW-1133">Transmembrane helix</keyword>
<dbReference type="InterPro" id="IPR050465">
    <property type="entry name" value="UPF0194_transport"/>
</dbReference>
<evidence type="ECO:0000256" key="2">
    <source>
        <dbReference type="ARBA" id="ARBA00023054"/>
    </source>
</evidence>
<evidence type="ECO:0000256" key="1">
    <source>
        <dbReference type="ARBA" id="ARBA00004196"/>
    </source>
</evidence>
<keyword evidence="4" id="KW-0812">Transmembrane</keyword>
<feature type="transmembrane region" description="Helical" evidence="4">
    <location>
        <begin position="14"/>
        <end position="34"/>
    </location>
</feature>
<feature type="non-terminal residue" evidence="5">
    <location>
        <position position="271"/>
    </location>
</feature>
<evidence type="ECO:0000313" key="5">
    <source>
        <dbReference type="EMBL" id="SVD46775.1"/>
    </source>
</evidence>
<comment type="subcellular location">
    <subcellularLocation>
        <location evidence="1">Cell envelope</location>
    </subcellularLocation>
</comment>
<evidence type="ECO:0000256" key="3">
    <source>
        <dbReference type="SAM" id="Coils"/>
    </source>
</evidence>
<dbReference type="PANTHER" id="PTHR32347:SF14">
    <property type="entry name" value="EFFLUX SYSTEM COMPONENT YKNX-RELATED"/>
    <property type="match status" value="1"/>
</dbReference>
<dbReference type="PANTHER" id="PTHR32347">
    <property type="entry name" value="EFFLUX SYSTEM COMPONENT YKNX-RELATED"/>
    <property type="match status" value="1"/>
</dbReference>
<organism evidence="5">
    <name type="scientific">marine metagenome</name>
    <dbReference type="NCBI Taxonomy" id="408172"/>
    <lineage>
        <taxon>unclassified sequences</taxon>
        <taxon>metagenomes</taxon>
        <taxon>ecological metagenomes</taxon>
    </lineage>
</organism>
<dbReference type="EMBL" id="UINC01152541">
    <property type="protein sequence ID" value="SVD46775.1"/>
    <property type="molecule type" value="Genomic_DNA"/>
</dbReference>
<dbReference type="Gene3D" id="2.40.50.100">
    <property type="match status" value="1"/>
</dbReference>
<protein>
    <submittedName>
        <fullName evidence="5">Uncharacterized protein</fullName>
    </submittedName>
</protein>
<proteinExistence type="predicted"/>
<gene>
    <name evidence="5" type="ORF">METZ01_LOCUS399629</name>
</gene>
<accession>A0A382VL67</accession>
<reference evidence="5" key="1">
    <citation type="submission" date="2018-05" db="EMBL/GenBank/DDBJ databases">
        <authorList>
            <person name="Lanie J.A."/>
            <person name="Ng W.-L."/>
            <person name="Kazmierczak K.M."/>
            <person name="Andrzejewski T.M."/>
            <person name="Davidsen T.M."/>
            <person name="Wayne K.J."/>
            <person name="Tettelin H."/>
            <person name="Glass J.I."/>
            <person name="Rusch D."/>
            <person name="Podicherti R."/>
            <person name="Tsui H.-C.T."/>
            <person name="Winkler M.E."/>
        </authorList>
    </citation>
    <scope>NUCLEOTIDE SEQUENCE</scope>
</reference>
<sequence>MAALFDQIKKLHDWQLIALVLVVVGVSVGGIFAYTRGNSSDSETLVEGQQLVEVKKGDLTRQVTSSGSIVFPTNQSLFFGSQGTVVEVSVEVGDQVQDGQVLARLDDDTVAQLQKDLAQAQVNLQEAEDAYALAQKPHSDLEIAKARAAVASAELKLDQSTEALTDLQEPVTSADLEDLKRQKATATATLDSSQVDLVFQQANQTSKVKVAADALSKAKEDYQVTIKNFLGIILAESEYEMTPDEFLSSRKIDLDLLFAKLQRDDKVHTLL</sequence>
<name>A0A382VL67_9ZZZZ</name>
<feature type="coiled-coil region" evidence="3">
    <location>
        <begin position="110"/>
        <end position="196"/>
    </location>
</feature>
<keyword evidence="2 3" id="KW-0175">Coiled coil</keyword>
<evidence type="ECO:0000256" key="4">
    <source>
        <dbReference type="SAM" id="Phobius"/>
    </source>
</evidence>